<organism evidence="1">
    <name type="scientific">Spodoptera frugiperda</name>
    <name type="common">Fall armyworm</name>
    <dbReference type="NCBI Taxonomy" id="7108"/>
    <lineage>
        <taxon>Eukaryota</taxon>
        <taxon>Metazoa</taxon>
        <taxon>Ecdysozoa</taxon>
        <taxon>Arthropoda</taxon>
        <taxon>Hexapoda</taxon>
        <taxon>Insecta</taxon>
        <taxon>Pterygota</taxon>
        <taxon>Neoptera</taxon>
        <taxon>Endopterygota</taxon>
        <taxon>Lepidoptera</taxon>
        <taxon>Glossata</taxon>
        <taxon>Ditrysia</taxon>
        <taxon>Noctuoidea</taxon>
        <taxon>Noctuidae</taxon>
        <taxon>Amphipyrinae</taxon>
        <taxon>Spodoptera</taxon>
    </lineage>
</organism>
<accession>A0A2H1WPN1</accession>
<proteinExistence type="predicted"/>
<sequence length="299" mass="33646">MLWYKPVNEKTDYLVQQITVALTKLIHQSRYTIPMRMSRSAATTVPRNVSIVCARDLKMNGANFVLVLGVMIIHLSDLLSSLTLCSKPANEQTDQLIISNRRRLWTPETPKTLQVRCQPFGEHSQAGWRQLIDKSVRTLFTQARHTRGRATANRLVTVSRQFIGGGYGRLLNHNFEGENHPMTSPALSKSRGSVRLLLTKNHTVPTPALRAGAPVNPLGSPQLRIRHQPYWAPSVDWALSVGLLTLPLIRVWYTFNDIETKARSALSLPSNHSAERGIVLFSFNVKQTRTKGTDLMIHN</sequence>
<gene>
    <name evidence="1" type="ORF">SFRICE_027392</name>
</gene>
<dbReference type="AlphaFoldDB" id="A0A2H1WPN1"/>
<reference evidence="1" key="1">
    <citation type="submission" date="2016-07" db="EMBL/GenBank/DDBJ databases">
        <authorList>
            <person name="Bretaudeau A."/>
        </authorList>
    </citation>
    <scope>NUCLEOTIDE SEQUENCE</scope>
    <source>
        <strain evidence="1">Rice</strain>
        <tissue evidence="1">Whole body</tissue>
    </source>
</reference>
<dbReference type="EMBL" id="ODYU01010129">
    <property type="protein sequence ID" value="SOQ55023.1"/>
    <property type="molecule type" value="Genomic_DNA"/>
</dbReference>
<name>A0A2H1WPN1_SPOFR</name>
<evidence type="ECO:0000313" key="1">
    <source>
        <dbReference type="EMBL" id="SOQ55023.1"/>
    </source>
</evidence>
<protein>
    <submittedName>
        <fullName evidence="1">SFRICE_027392</fullName>
    </submittedName>
</protein>